<comment type="caution">
    <text evidence="3">The sequence shown here is derived from an EMBL/GenBank/DDBJ whole genome shotgun (WGS) entry which is preliminary data.</text>
</comment>
<evidence type="ECO:0000259" key="2">
    <source>
        <dbReference type="Pfam" id="PF15978"/>
    </source>
</evidence>
<name>A0A198UKB4_MORCA</name>
<dbReference type="PATRIC" id="fig|480.237.peg.1105"/>
<reference evidence="3 4" key="1">
    <citation type="journal article" date="2016" name="Genome Biol. Evol.">
        <title>Comparative Genomic Analyses of the Moraxella catarrhalis Serosensitive and Seroresistant Lineages Demonstrate Their Independent Evolution.</title>
        <authorList>
            <person name="Earl J.P."/>
            <person name="de Vries S.P."/>
            <person name="Ahmed A."/>
            <person name="Powell E."/>
            <person name="Schultz M.P."/>
            <person name="Hermans P.W."/>
            <person name="Hill D.J."/>
            <person name="Zhou Z."/>
            <person name="Constantinidou C.I."/>
            <person name="Hu F.Z."/>
            <person name="Bootsma H.J."/>
            <person name="Ehrlich G.D."/>
        </authorList>
    </citation>
    <scope>NUCLEOTIDE SEQUENCE [LARGE SCALE GENOMIC DNA]</scope>
    <source>
        <strain evidence="3 4">Z7542</strain>
    </source>
</reference>
<sequence>MLNFPLPYTDELIYSTIARAGIRAGIVSPKQLLDEVFNNRKVIATFDMPCHLSSVVQLYKSNQYDIQTLIYKHTLFPIYSPFLPNERRLKCINWMKNASQGSVHLASGLNASRLPVLSKARYCPICIEEQANRYGEAFWSRDWQIIGADCCLKHNIKLIDSDLDFRSSHRHEFFQISETIKIPATQNLTATEDELFLTAKIIDLLHQPTVESPSYEQWSTFYNNLALLNDCLRGKTQIIYERIREKFLNRWDVRLLKRFNLGDLESSNNWLVSIFRKHRKSFSYLEHILVIEAFWGKVWNFDEIFNTVKHLKKKAVNNQKEIPQNIVLEIPVKQDQWLAILAENNFQIKQARTLNKALYSWLYRNDKEWLIKEHKKYQNKHISTNNIYDWEKRDKKFVKELLMFKNSVIDDNYGSRRSRNFWLKNTQKSSFIEKNLSKLPLVTAFFNRYSEDISEYQIRRLNSIYIGRITNQESLSEWIILREAGLSKEKMTEAAKRFNFAIRNKILNKTIHGQDK</sequence>
<keyword evidence="4" id="KW-1185">Reference proteome</keyword>
<evidence type="ECO:0000313" key="4">
    <source>
        <dbReference type="Proteomes" id="UP000078228"/>
    </source>
</evidence>
<proteinExistence type="predicted"/>
<dbReference type="Pfam" id="PF15978">
    <property type="entry name" value="TnsD"/>
    <property type="match status" value="2"/>
</dbReference>
<dbReference type="InterPro" id="IPR009492">
    <property type="entry name" value="TniQ"/>
</dbReference>
<feature type="domain" description="TniQ" evidence="1">
    <location>
        <begin position="4"/>
        <end position="158"/>
    </location>
</feature>
<dbReference type="Proteomes" id="UP000078228">
    <property type="component" value="Unassembled WGS sequence"/>
</dbReference>
<dbReference type="Pfam" id="PF06527">
    <property type="entry name" value="TniQ"/>
    <property type="match status" value="1"/>
</dbReference>
<accession>A0A198UKB4</accession>
<evidence type="ECO:0000259" key="1">
    <source>
        <dbReference type="Pfam" id="PF06527"/>
    </source>
</evidence>
<gene>
    <name evidence="3" type="ORF">AO384_1288</name>
</gene>
<feature type="domain" description="Transposon Tn7 transposition protein TnsD C-terminal" evidence="2">
    <location>
        <begin position="307"/>
        <end position="445"/>
    </location>
</feature>
<dbReference type="OrthoDB" id="470139at2"/>
<feature type="domain" description="Transposon Tn7 transposition protein TnsD C-terminal" evidence="2">
    <location>
        <begin position="199"/>
        <end position="302"/>
    </location>
</feature>
<dbReference type="InterPro" id="IPR032750">
    <property type="entry name" value="TnsD_C"/>
</dbReference>
<dbReference type="RefSeq" id="WP_064609817.1">
    <property type="nucleotide sequence ID" value="NZ_LXHB01000010.1"/>
</dbReference>
<dbReference type="EMBL" id="LXHC01000022">
    <property type="protein sequence ID" value="OAU95682.1"/>
    <property type="molecule type" value="Genomic_DNA"/>
</dbReference>
<dbReference type="AlphaFoldDB" id="A0A198UKB4"/>
<organism evidence="3 4">
    <name type="scientific">Moraxella catarrhalis</name>
    <name type="common">Branhamella catarrhalis</name>
    <dbReference type="NCBI Taxonomy" id="480"/>
    <lineage>
        <taxon>Bacteria</taxon>
        <taxon>Pseudomonadati</taxon>
        <taxon>Pseudomonadota</taxon>
        <taxon>Gammaproteobacteria</taxon>
        <taxon>Moraxellales</taxon>
        <taxon>Moraxellaceae</taxon>
        <taxon>Moraxella</taxon>
    </lineage>
</organism>
<evidence type="ECO:0000313" key="3">
    <source>
        <dbReference type="EMBL" id="OAU95682.1"/>
    </source>
</evidence>
<protein>
    <submittedName>
        <fullName evidence="3">Transposon Tn7 transposition protein tnsD</fullName>
    </submittedName>
</protein>